<feature type="transmembrane region" description="Helical" evidence="1">
    <location>
        <begin position="28"/>
        <end position="49"/>
    </location>
</feature>
<proteinExistence type="predicted"/>
<keyword evidence="1" id="KW-0472">Membrane</keyword>
<feature type="transmembrane region" description="Helical" evidence="1">
    <location>
        <begin position="5"/>
        <end position="22"/>
    </location>
</feature>
<keyword evidence="1" id="KW-0812">Transmembrane</keyword>
<evidence type="ECO:0000313" key="2">
    <source>
        <dbReference type="EMBL" id="EGJ71563.1"/>
    </source>
</evidence>
<sequence length="85" mass="9181">MILLWYICIGISVGLLMGWIFYEKGYVMMAGIITAILGSLIGSGLFQLFSDSLVGGLIFATLGAVLAVFIGIALLIHYVRKNKPN</sequence>
<feature type="transmembrane region" description="Helical" evidence="1">
    <location>
        <begin position="56"/>
        <end position="79"/>
    </location>
</feature>
<evidence type="ECO:0000313" key="3">
    <source>
        <dbReference type="Proteomes" id="UP000018439"/>
    </source>
</evidence>
<dbReference type="HOGENOM" id="CLU_2505788_0_0_10"/>
<dbReference type="AlphaFoldDB" id="F3ZNY7"/>
<reference evidence="2 3" key="1">
    <citation type="journal article" date="2011" name="Stand. Genomic Sci.">
        <title>Non-contiguous finished genome sequence of Bacteroides coprosuis type strain (PC139).</title>
        <authorList>
            <person name="Land M."/>
            <person name="Held B."/>
            <person name="Gronow S."/>
            <person name="Abt B."/>
            <person name="Lucas S."/>
            <person name="Del Rio T.G."/>
            <person name="Nolan M."/>
            <person name="Tice H."/>
            <person name="Cheng J.F."/>
            <person name="Pitluck S."/>
            <person name="Liolios K."/>
            <person name="Pagani I."/>
            <person name="Ivanova N."/>
            <person name="Mavromatis K."/>
            <person name="Mikhailova N."/>
            <person name="Pati A."/>
            <person name="Tapia R."/>
            <person name="Han C."/>
            <person name="Goodwin L."/>
            <person name="Chen A."/>
            <person name="Palaniappan K."/>
            <person name="Hauser L."/>
            <person name="Brambilla E.M."/>
            <person name="Rohde M."/>
            <person name="Goker M."/>
            <person name="Detter J.C."/>
            <person name="Woyke T."/>
            <person name="Bristow J."/>
            <person name="Eisen J.A."/>
            <person name="Markowitz V."/>
            <person name="Hugenholtz P."/>
            <person name="Kyrpides N.C."/>
            <person name="Klenk H.P."/>
            <person name="Lapidus A."/>
        </authorList>
    </citation>
    <scope>NUCLEOTIDE SEQUENCE</scope>
    <source>
        <strain evidence="2 3">DSM 18011</strain>
    </source>
</reference>
<organism evidence="2 3">
    <name type="scientific">Bacteroides coprosuis DSM 18011</name>
    <dbReference type="NCBI Taxonomy" id="679937"/>
    <lineage>
        <taxon>Bacteria</taxon>
        <taxon>Pseudomonadati</taxon>
        <taxon>Bacteroidota</taxon>
        <taxon>Bacteroidia</taxon>
        <taxon>Bacteroidales</taxon>
        <taxon>Bacteroidaceae</taxon>
        <taxon>Bacteroides</taxon>
    </lineage>
</organism>
<dbReference type="EMBL" id="CM001167">
    <property type="protein sequence ID" value="EGJ71563.1"/>
    <property type="molecule type" value="Genomic_DNA"/>
</dbReference>
<evidence type="ECO:0000256" key="1">
    <source>
        <dbReference type="SAM" id="Phobius"/>
    </source>
</evidence>
<accession>F3ZNY7</accession>
<protein>
    <submittedName>
        <fullName evidence="2">Transglycosylase-associated protein</fullName>
    </submittedName>
</protein>
<dbReference type="Proteomes" id="UP000018439">
    <property type="component" value="Chromosome"/>
</dbReference>
<keyword evidence="1" id="KW-1133">Transmembrane helix</keyword>
<dbReference type="STRING" id="679937.Bcop_1366"/>
<keyword evidence="3" id="KW-1185">Reference proteome</keyword>
<gene>
    <name evidence="2" type="ORF">Bcop_1366</name>
</gene>
<name>F3ZNY7_9BACE</name>